<name>A0AAU9RAS9_THLAR</name>
<evidence type="ECO:0000256" key="1">
    <source>
        <dbReference type="SAM" id="MobiDB-lite"/>
    </source>
</evidence>
<organism evidence="2 3">
    <name type="scientific">Thlaspi arvense</name>
    <name type="common">Field penny-cress</name>
    <dbReference type="NCBI Taxonomy" id="13288"/>
    <lineage>
        <taxon>Eukaryota</taxon>
        <taxon>Viridiplantae</taxon>
        <taxon>Streptophyta</taxon>
        <taxon>Embryophyta</taxon>
        <taxon>Tracheophyta</taxon>
        <taxon>Spermatophyta</taxon>
        <taxon>Magnoliopsida</taxon>
        <taxon>eudicotyledons</taxon>
        <taxon>Gunneridae</taxon>
        <taxon>Pentapetalae</taxon>
        <taxon>rosids</taxon>
        <taxon>malvids</taxon>
        <taxon>Brassicales</taxon>
        <taxon>Brassicaceae</taxon>
        <taxon>Thlaspideae</taxon>
        <taxon>Thlaspi</taxon>
    </lineage>
</organism>
<gene>
    <name evidence="2" type="ORF">TAV2_LOCUS2843</name>
</gene>
<feature type="region of interest" description="Disordered" evidence="1">
    <location>
        <begin position="99"/>
        <end position="158"/>
    </location>
</feature>
<dbReference type="AlphaFoldDB" id="A0AAU9RAS9"/>
<feature type="compositionally biased region" description="Basic and acidic residues" evidence="1">
    <location>
        <begin position="119"/>
        <end position="128"/>
    </location>
</feature>
<proteinExistence type="predicted"/>
<evidence type="ECO:0000313" key="3">
    <source>
        <dbReference type="Proteomes" id="UP000836841"/>
    </source>
</evidence>
<keyword evidence="3" id="KW-1185">Reference proteome</keyword>
<dbReference type="EMBL" id="OU466857">
    <property type="protein sequence ID" value="CAH2036885.1"/>
    <property type="molecule type" value="Genomic_DNA"/>
</dbReference>
<sequence length="281" mass="31945">RSISQGTVQVVEEGATRDVLIDQQGDLSLQTAAQELDHVPVVDLGKHDDFVDKLLYLAVVSKPSFLYSDKSLHQHPAAILLEELLTELGVLPVLDPQLYTGNGKQDDEEEDSGPWKHRIQNERKESLPRKISVHSSGRGNRKCVRNTTNTQEEEESKQSQVVCYLGNRMDGRDSPRNLVYSYSNILFHEESRNKWDGGVAAAFPRTRPVCHWRRIAYRQASGCVVSIVTNSRHVREQEWAILFRMRSSPLREMLITCILPRKSSFPWTSLQVSLKLLSSPK</sequence>
<protein>
    <submittedName>
        <fullName evidence="2">Uncharacterized protein</fullName>
    </submittedName>
</protein>
<accession>A0AAU9RAS9</accession>
<feature type="non-terminal residue" evidence="2">
    <location>
        <position position="1"/>
    </location>
</feature>
<dbReference type="Proteomes" id="UP000836841">
    <property type="component" value="Chromosome 1"/>
</dbReference>
<evidence type="ECO:0000313" key="2">
    <source>
        <dbReference type="EMBL" id="CAH2036885.1"/>
    </source>
</evidence>
<reference evidence="2 3" key="1">
    <citation type="submission" date="2022-03" db="EMBL/GenBank/DDBJ databases">
        <authorList>
            <person name="Nunn A."/>
            <person name="Chopra R."/>
            <person name="Nunn A."/>
            <person name="Contreras Garrido A."/>
        </authorList>
    </citation>
    <scope>NUCLEOTIDE SEQUENCE [LARGE SCALE GENOMIC DNA]</scope>
</reference>